<dbReference type="FunFam" id="2.60.40.10:FF:000342">
    <property type="entry name" value="Junctional adhesion molecule A"/>
    <property type="match status" value="1"/>
</dbReference>
<evidence type="ECO:0000256" key="20">
    <source>
        <dbReference type="SAM" id="Phobius"/>
    </source>
</evidence>
<dbReference type="GO" id="GO:0005886">
    <property type="term" value="C:plasma membrane"/>
    <property type="evidence" value="ECO:0007669"/>
    <property type="project" value="UniProtKB-SubCell"/>
</dbReference>
<evidence type="ECO:0000256" key="10">
    <source>
        <dbReference type="ARBA" id="ARBA00022737"/>
    </source>
</evidence>
<evidence type="ECO:0000313" key="24">
    <source>
        <dbReference type="Proteomes" id="UP000472270"/>
    </source>
</evidence>
<dbReference type="GO" id="GO:0090557">
    <property type="term" value="P:establishment of endothelial intestinal barrier"/>
    <property type="evidence" value="ECO:0007669"/>
    <property type="project" value="TreeGrafter"/>
</dbReference>
<dbReference type="SUPFAM" id="SSF48726">
    <property type="entry name" value="Immunoglobulin"/>
    <property type="match status" value="2"/>
</dbReference>
<accession>A0A673JGS9</accession>
<evidence type="ECO:0000256" key="21">
    <source>
        <dbReference type="SAM" id="SignalP"/>
    </source>
</evidence>
<keyword evidence="8 20" id="KW-0812">Transmembrane</keyword>
<name>A0A673JGS9_9TELE</name>
<evidence type="ECO:0000256" key="18">
    <source>
        <dbReference type="ARBA" id="ARBA00046718"/>
    </source>
</evidence>
<evidence type="ECO:0000259" key="22">
    <source>
        <dbReference type="PROSITE" id="PS50835"/>
    </source>
</evidence>
<dbReference type="Gene3D" id="2.60.40.10">
    <property type="entry name" value="Immunoglobulins"/>
    <property type="match status" value="2"/>
</dbReference>
<dbReference type="SMART" id="SM00408">
    <property type="entry name" value="IGc2"/>
    <property type="match status" value="2"/>
</dbReference>
<dbReference type="Proteomes" id="UP000472270">
    <property type="component" value="Unassembled WGS sequence"/>
</dbReference>
<evidence type="ECO:0000256" key="3">
    <source>
        <dbReference type="ARBA" id="ARBA00008637"/>
    </source>
</evidence>
<organism evidence="23 24">
    <name type="scientific">Sinocyclocheilus rhinocerous</name>
    <dbReference type="NCBI Taxonomy" id="307959"/>
    <lineage>
        <taxon>Eukaryota</taxon>
        <taxon>Metazoa</taxon>
        <taxon>Chordata</taxon>
        <taxon>Craniata</taxon>
        <taxon>Vertebrata</taxon>
        <taxon>Euteleostomi</taxon>
        <taxon>Actinopterygii</taxon>
        <taxon>Neopterygii</taxon>
        <taxon>Teleostei</taxon>
        <taxon>Ostariophysi</taxon>
        <taxon>Cypriniformes</taxon>
        <taxon>Cyprinidae</taxon>
        <taxon>Cyprininae</taxon>
        <taxon>Sinocyclocheilus</taxon>
    </lineage>
</organism>
<evidence type="ECO:0000313" key="23">
    <source>
        <dbReference type="Ensembl" id="ENSSRHP00000049353.1"/>
    </source>
</evidence>
<evidence type="ECO:0000256" key="8">
    <source>
        <dbReference type="ARBA" id="ARBA00022692"/>
    </source>
</evidence>
<dbReference type="KEGG" id="srx:107722768"/>
<evidence type="ECO:0000256" key="17">
    <source>
        <dbReference type="ARBA" id="ARBA00030590"/>
    </source>
</evidence>
<dbReference type="InterPro" id="IPR003598">
    <property type="entry name" value="Ig_sub2"/>
</dbReference>
<dbReference type="InterPro" id="IPR013106">
    <property type="entry name" value="Ig_V-set"/>
</dbReference>
<comment type="similarity">
    <text evidence="3">Belongs to the immunoglobulin superfamily.</text>
</comment>
<dbReference type="PANTHER" id="PTHR45113">
    <property type="entry name" value="JUNCTIONAL ADHESION MOLECULE A"/>
    <property type="match status" value="1"/>
</dbReference>
<keyword evidence="13 20" id="KW-0472">Membrane</keyword>
<keyword evidence="11" id="KW-0965">Cell junction</keyword>
<gene>
    <name evidence="23" type="primary">LOC107722769</name>
</gene>
<dbReference type="GO" id="GO:0007155">
    <property type="term" value="P:cell adhesion"/>
    <property type="evidence" value="ECO:0007669"/>
    <property type="project" value="InterPro"/>
</dbReference>
<dbReference type="PANTHER" id="PTHR45113:SF1">
    <property type="entry name" value="JUNCTIONAL ADHESION MOLECULE A"/>
    <property type="match status" value="1"/>
</dbReference>
<comment type="subunit">
    <text evidence="18">Interacts with the ninth PDZ domain of MPDZ. Interacts with the first PDZ domain of PARD3. The association between PARD3 and PARD6B probably disrupts this interaction. Interacts with ITGAL (via I-domain). Interacts with CD151.</text>
</comment>
<dbReference type="InterPro" id="IPR003599">
    <property type="entry name" value="Ig_sub"/>
</dbReference>
<evidence type="ECO:0000256" key="4">
    <source>
        <dbReference type="ARBA" id="ARBA00016608"/>
    </source>
</evidence>
<protein>
    <recommendedName>
        <fullName evidence="4">Junctional adhesion molecule A</fullName>
    </recommendedName>
    <alternativeName>
        <fullName evidence="17">Junctional adhesion molecule 1</fullName>
    </alternativeName>
</protein>
<keyword evidence="9 21" id="KW-0732">Signal</keyword>
<feature type="transmembrane region" description="Helical" evidence="20">
    <location>
        <begin position="232"/>
        <end position="253"/>
    </location>
</feature>
<keyword evidence="6" id="KW-1003">Cell membrane</keyword>
<keyword evidence="5" id="KW-0796">Tight junction</keyword>
<dbReference type="OrthoDB" id="10031887at2759"/>
<feature type="region of interest" description="Disordered" evidence="19">
    <location>
        <begin position="261"/>
        <end position="296"/>
    </location>
</feature>
<dbReference type="GO" id="GO:0005923">
    <property type="term" value="C:bicellular tight junction"/>
    <property type="evidence" value="ECO:0007669"/>
    <property type="project" value="UniProtKB-SubCell"/>
</dbReference>
<evidence type="ECO:0000256" key="2">
    <source>
        <dbReference type="ARBA" id="ARBA00004435"/>
    </source>
</evidence>
<feature type="domain" description="Ig-like" evidence="22">
    <location>
        <begin position="20"/>
        <end position="120"/>
    </location>
</feature>
<evidence type="ECO:0000256" key="7">
    <source>
        <dbReference type="ARBA" id="ARBA00022553"/>
    </source>
</evidence>
<feature type="domain" description="Ig-like" evidence="22">
    <location>
        <begin position="124"/>
        <end position="221"/>
    </location>
</feature>
<comment type="subcellular location">
    <subcellularLocation>
        <location evidence="2">Cell junction</location>
        <location evidence="2">Tight junction</location>
    </subcellularLocation>
    <subcellularLocation>
        <location evidence="1">Cell membrane</location>
        <topology evidence="1">Single-pass type I membrane protein</topology>
    </subcellularLocation>
</comment>
<dbReference type="Pfam" id="PF07686">
    <property type="entry name" value="V-set"/>
    <property type="match status" value="1"/>
</dbReference>
<dbReference type="InterPro" id="IPR007110">
    <property type="entry name" value="Ig-like_dom"/>
</dbReference>
<evidence type="ECO:0000256" key="16">
    <source>
        <dbReference type="ARBA" id="ARBA00023319"/>
    </source>
</evidence>
<evidence type="ECO:0000256" key="9">
    <source>
        <dbReference type="ARBA" id="ARBA00022729"/>
    </source>
</evidence>
<dbReference type="InterPro" id="IPR013783">
    <property type="entry name" value="Ig-like_fold"/>
</dbReference>
<keyword evidence="10" id="KW-0677">Repeat</keyword>
<keyword evidence="24" id="KW-1185">Reference proteome</keyword>
<evidence type="ECO:0000256" key="19">
    <source>
        <dbReference type="SAM" id="MobiDB-lite"/>
    </source>
</evidence>
<evidence type="ECO:0000256" key="15">
    <source>
        <dbReference type="ARBA" id="ARBA00023180"/>
    </source>
</evidence>
<evidence type="ECO:0000256" key="1">
    <source>
        <dbReference type="ARBA" id="ARBA00004251"/>
    </source>
</evidence>
<sequence>MDMWTFVFVCLSISVTGLHADFTVNVSPSVKVKENEGVDLKCSYTADFGSAPRVEWKFKDLKGSQTLIYFDNKPTGQYAGRITMYDGGLRFNKVTRADTGDYDCEVSGNTGYGENTIKLTVLVPPSKPVSRIPSSVTTGNNVRLTCFDADGSPPSTYRWYKDNTPLPEDPTKFPNFKNLTYKMNVFNGNLEFPSVSKLDSGSYLCEASNGEGAPQRGDAVHMEVRDLNVGGIVAGVIVALLAVGLLLFGLWFASKKGYLPKKAESKPKQQAVYTQPRADDMDDGDGEFRQKSSFVV</sequence>
<dbReference type="Pfam" id="PF13927">
    <property type="entry name" value="Ig_3"/>
    <property type="match status" value="1"/>
</dbReference>
<dbReference type="PROSITE" id="PS50835">
    <property type="entry name" value="IG_LIKE"/>
    <property type="match status" value="2"/>
</dbReference>
<evidence type="ECO:0000256" key="11">
    <source>
        <dbReference type="ARBA" id="ARBA00022949"/>
    </source>
</evidence>
<reference evidence="23" key="1">
    <citation type="submission" date="2025-08" db="UniProtKB">
        <authorList>
            <consortium name="Ensembl"/>
        </authorList>
    </citation>
    <scope>IDENTIFICATION</scope>
</reference>
<dbReference type="SMART" id="SM00409">
    <property type="entry name" value="IG"/>
    <property type="match status" value="2"/>
</dbReference>
<evidence type="ECO:0000256" key="6">
    <source>
        <dbReference type="ARBA" id="ARBA00022475"/>
    </source>
</evidence>
<dbReference type="GO" id="GO:0050892">
    <property type="term" value="P:intestinal absorption"/>
    <property type="evidence" value="ECO:0007669"/>
    <property type="project" value="TreeGrafter"/>
</dbReference>
<dbReference type="Ensembl" id="ENSSRHT00000050753.1">
    <property type="protein sequence ID" value="ENSSRHP00000049353.1"/>
    <property type="gene ID" value="ENSSRHG00000024853.1"/>
</dbReference>
<keyword evidence="16" id="KW-0393">Immunoglobulin domain</keyword>
<dbReference type="AlphaFoldDB" id="A0A673JGS9"/>
<evidence type="ECO:0000256" key="12">
    <source>
        <dbReference type="ARBA" id="ARBA00022989"/>
    </source>
</evidence>
<dbReference type="InterPro" id="IPR042456">
    <property type="entry name" value="F11R"/>
</dbReference>
<feature type="signal peptide" evidence="21">
    <location>
        <begin position="1"/>
        <end position="20"/>
    </location>
</feature>
<keyword evidence="12 20" id="KW-1133">Transmembrane helix</keyword>
<evidence type="ECO:0000256" key="14">
    <source>
        <dbReference type="ARBA" id="ARBA00023157"/>
    </source>
</evidence>
<reference evidence="23" key="2">
    <citation type="submission" date="2025-09" db="UniProtKB">
        <authorList>
            <consortium name="Ensembl"/>
        </authorList>
    </citation>
    <scope>IDENTIFICATION</scope>
</reference>
<dbReference type="GO" id="GO:0090559">
    <property type="term" value="P:regulation of membrane permeability"/>
    <property type="evidence" value="ECO:0007669"/>
    <property type="project" value="TreeGrafter"/>
</dbReference>
<dbReference type="InterPro" id="IPR036179">
    <property type="entry name" value="Ig-like_dom_sf"/>
</dbReference>
<evidence type="ECO:0000256" key="5">
    <source>
        <dbReference type="ARBA" id="ARBA00022427"/>
    </source>
</evidence>
<proteinExistence type="inferred from homology"/>
<evidence type="ECO:0000256" key="13">
    <source>
        <dbReference type="ARBA" id="ARBA00023136"/>
    </source>
</evidence>
<keyword evidence="7" id="KW-0597">Phosphoprotein</keyword>
<keyword evidence="15" id="KW-0325">Glycoprotein</keyword>
<feature type="chain" id="PRO_5025629131" description="Junctional adhesion molecule A" evidence="21">
    <location>
        <begin position="21"/>
        <end position="296"/>
    </location>
</feature>
<keyword evidence="14" id="KW-1015">Disulfide bond</keyword>